<evidence type="ECO:0000313" key="1">
    <source>
        <dbReference type="EMBL" id="BAT08745.1"/>
    </source>
</evidence>
<accession>A0A0P0XNY4</accession>
<dbReference type="PaxDb" id="39947-A0A0P0XNY4"/>
<evidence type="ECO:0000313" key="2">
    <source>
        <dbReference type="Proteomes" id="UP000059680"/>
    </source>
</evidence>
<sequence>MELGGGRRLASLLELVHYHELERIDPTGSANTKRKLSCSGEVFHACCSSLLLLPPPTSPTLSLDPSRCPLPLVSACSSSVSIAFPRRHDVSEARGRQMAATVLTSLA</sequence>
<reference evidence="1 2" key="3">
    <citation type="journal article" date="2013" name="Rice">
        <title>Improvement of the Oryza sativa Nipponbare reference genome using next generation sequence and optical map data.</title>
        <authorList>
            <person name="Kawahara Y."/>
            <person name="de la Bastide M."/>
            <person name="Hamilton J.P."/>
            <person name="Kanamori H."/>
            <person name="McCombie W.R."/>
            <person name="Ouyang S."/>
            <person name="Schwartz D.C."/>
            <person name="Tanaka T."/>
            <person name="Wu J."/>
            <person name="Zhou S."/>
            <person name="Childs K.L."/>
            <person name="Davidson R.M."/>
            <person name="Lin H."/>
            <person name="Quesada-Ocampo L."/>
            <person name="Vaillancourt B."/>
            <person name="Sakai H."/>
            <person name="Lee S.S."/>
            <person name="Kim J."/>
            <person name="Numa H."/>
            <person name="Itoh T."/>
            <person name="Buell C.R."/>
            <person name="Matsumoto T."/>
        </authorList>
    </citation>
    <scope>NUCLEOTIDE SEQUENCE [LARGE SCALE GENOMIC DNA]</scope>
    <source>
        <strain evidence="2">cv. Nipponbare</strain>
    </source>
</reference>
<reference evidence="1 2" key="2">
    <citation type="journal article" date="2013" name="Plant Cell Physiol.">
        <title>Rice Annotation Project Database (RAP-DB): an integrative and interactive database for rice genomics.</title>
        <authorList>
            <person name="Sakai H."/>
            <person name="Lee S.S."/>
            <person name="Tanaka T."/>
            <person name="Numa H."/>
            <person name="Kim J."/>
            <person name="Kawahara Y."/>
            <person name="Wakimoto H."/>
            <person name="Yang C.C."/>
            <person name="Iwamoto M."/>
            <person name="Abe T."/>
            <person name="Yamada Y."/>
            <person name="Muto A."/>
            <person name="Inokuchi H."/>
            <person name="Ikemura T."/>
            <person name="Matsumoto T."/>
            <person name="Sasaki T."/>
            <person name="Itoh T."/>
        </authorList>
    </citation>
    <scope>NUCLEOTIDE SEQUENCE [LARGE SCALE GENOMIC DNA]</scope>
    <source>
        <strain evidence="2">cv. Nipponbare</strain>
    </source>
</reference>
<protein>
    <submittedName>
        <fullName evidence="1">Os09g0491724 protein</fullName>
    </submittedName>
</protein>
<keyword evidence="2" id="KW-1185">Reference proteome</keyword>
<dbReference type="AlphaFoldDB" id="A0A0P0XNY4"/>
<name>A0A0P0XNY4_ORYSJ</name>
<dbReference type="InParanoid" id="A0A0P0XNY4"/>
<dbReference type="Proteomes" id="UP000059680">
    <property type="component" value="Chromosome 9"/>
</dbReference>
<reference evidence="2" key="1">
    <citation type="journal article" date="2005" name="Nature">
        <title>The map-based sequence of the rice genome.</title>
        <authorList>
            <consortium name="International rice genome sequencing project (IRGSP)"/>
            <person name="Matsumoto T."/>
            <person name="Wu J."/>
            <person name="Kanamori H."/>
            <person name="Katayose Y."/>
            <person name="Fujisawa M."/>
            <person name="Namiki N."/>
            <person name="Mizuno H."/>
            <person name="Yamamoto K."/>
            <person name="Antonio B.A."/>
            <person name="Baba T."/>
            <person name="Sakata K."/>
            <person name="Nagamura Y."/>
            <person name="Aoki H."/>
            <person name="Arikawa K."/>
            <person name="Arita K."/>
            <person name="Bito T."/>
            <person name="Chiden Y."/>
            <person name="Fujitsuka N."/>
            <person name="Fukunaka R."/>
            <person name="Hamada M."/>
            <person name="Harada C."/>
            <person name="Hayashi A."/>
            <person name="Hijishita S."/>
            <person name="Honda M."/>
            <person name="Hosokawa S."/>
            <person name="Ichikawa Y."/>
            <person name="Idonuma A."/>
            <person name="Iijima M."/>
            <person name="Ikeda M."/>
            <person name="Ikeno M."/>
            <person name="Ito K."/>
            <person name="Ito S."/>
            <person name="Ito T."/>
            <person name="Ito Y."/>
            <person name="Ito Y."/>
            <person name="Iwabuchi A."/>
            <person name="Kamiya K."/>
            <person name="Karasawa W."/>
            <person name="Kurita K."/>
            <person name="Katagiri S."/>
            <person name="Kikuta A."/>
            <person name="Kobayashi H."/>
            <person name="Kobayashi N."/>
            <person name="Machita K."/>
            <person name="Maehara T."/>
            <person name="Masukawa M."/>
            <person name="Mizubayashi T."/>
            <person name="Mukai Y."/>
            <person name="Nagasaki H."/>
            <person name="Nagata Y."/>
            <person name="Naito S."/>
            <person name="Nakashima M."/>
            <person name="Nakama Y."/>
            <person name="Nakamichi Y."/>
            <person name="Nakamura M."/>
            <person name="Meguro A."/>
            <person name="Negishi M."/>
            <person name="Ohta I."/>
            <person name="Ohta T."/>
            <person name="Okamoto M."/>
            <person name="Ono N."/>
            <person name="Saji S."/>
            <person name="Sakaguchi M."/>
            <person name="Sakai K."/>
            <person name="Shibata M."/>
            <person name="Shimokawa T."/>
            <person name="Song J."/>
            <person name="Takazaki Y."/>
            <person name="Terasawa K."/>
            <person name="Tsugane M."/>
            <person name="Tsuji K."/>
            <person name="Ueda S."/>
            <person name="Waki K."/>
            <person name="Yamagata H."/>
            <person name="Yamamoto M."/>
            <person name="Yamamoto S."/>
            <person name="Yamane H."/>
            <person name="Yoshiki S."/>
            <person name="Yoshihara R."/>
            <person name="Yukawa K."/>
            <person name="Zhong H."/>
            <person name="Yano M."/>
            <person name="Yuan Q."/>
            <person name="Ouyang S."/>
            <person name="Liu J."/>
            <person name="Jones K.M."/>
            <person name="Gansberger K."/>
            <person name="Moffat K."/>
            <person name="Hill J."/>
            <person name="Bera J."/>
            <person name="Fadrosh D."/>
            <person name="Jin S."/>
            <person name="Johri S."/>
            <person name="Kim M."/>
            <person name="Overton L."/>
            <person name="Reardon M."/>
            <person name="Tsitrin T."/>
            <person name="Vuong H."/>
            <person name="Weaver B."/>
            <person name="Ciecko A."/>
            <person name="Tallon L."/>
            <person name="Jackson J."/>
            <person name="Pai G."/>
            <person name="Aken S.V."/>
            <person name="Utterback T."/>
            <person name="Reidmuller S."/>
            <person name="Feldblyum T."/>
            <person name="Hsiao J."/>
            <person name="Zismann V."/>
            <person name="Iobst S."/>
            <person name="de Vazeille A.R."/>
            <person name="Buell C.R."/>
            <person name="Ying K."/>
            <person name="Li Y."/>
            <person name="Lu T."/>
            <person name="Huang Y."/>
            <person name="Zhao Q."/>
            <person name="Feng Q."/>
            <person name="Zhang L."/>
            <person name="Zhu J."/>
            <person name="Weng Q."/>
            <person name="Mu J."/>
            <person name="Lu Y."/>
            <person name="Fan D."/>
            <person name="Liu Y."/>
            <person name="Guan J."/>
            <person name="Zhang Y."/>
            <person name="Yu S."/>
            <person name="Liu X."/>
            <person name="Zhang Y."/>
            <person name="Hong G."/>
            <person name="Han B."/>
            <person name="Choisne N."/>
            <person name="Demange N."/>
            <person name="Orjeda G."/>
            <person name="Samain S."/>
            <person name="Cattolico L."/>
            <person name="Pelletier E."/>
            <person name="Couloux A."/>
            <person name="Segurens B."/>
            <person name="Wincker P."/>
            <person name="D'Hont A."/>
            <person name="Scarpelli C."/>
            <person name="Weissenbach J."/>
            <person name="Salanoubat M."/>
            <person name="Quetier F."/>
            <person name="Yu Y."/>
            <person name="Kim H.R."/>
            <person name="Rambo T."/>
            <person name="Currie J."/>
            <person name="Collura K."/>
            <person name="Luo M."/>
            <person name="Yang T."/>
            <person name="Ammiraju J.S.S."/>
            <person name="Engler F."/>
            <person name="Soderlund C."/>
            <person name="Wing R.A."/>
            <person name="Palmer L.E."/>
            <person name="de la Bastide M."/>
            <person name="Spiegel L."/>
            <person name="Nascimento L."/>
            <person name="Zutavern T."/>
            <person name="O'Shaughnessy A."/>
            <person name="Dike S."/>
            <person name="Dedhia N."/>
            <person name="Preston R."/>
            <person name="Balija V."/>
            <person name="McCombie W.R."/>
            <person name="Chow T."/>
            <person name="Chen H."/>
            <person name="Chung M."/>
            <person name="Chen C."/>
            <person name="Shaw J."/>
            <person name="Wu H."/>
            <person name="Hsiao K."/>
            <person name="Chao Y."/>
            <person name="Chu M."/>
            <person name="Cheng C."/>
            <person name="Hour A."/>
            <person name="Lee P."/>
            <person name="Lin S."/>
            <person name="Lin Y."/>
            <person name="Liou J."/>
            <person name="Liu S."/>
            <person name="Hsing Y."/>
            <person name="Raghuvanshi S."/>
            <person name="Mohanty A."/>
            <person name="Bharti A.K."/>
            <person name="Gaur A."/>
            <person name="Gupta V."/>
            <person name="Kumar D."/>
            <person name="Ravi V."/>
            <person name="Vij S."/>
            <person name="Kapur A."/>
            <person name="Khurana P."/>
            <person name="Khurana P."/>
            <person name="Khurana J.P."/>
            <person name="Tyagi A.K."/>
            <person name="Gaikwad K."/>
            <person name="Singh A."/>
            <person name="Dalal V."/>
            <person name="Srivastava S."/>
            <person name="Dixit A."/>
            <person name="Pal A.K."/>
            <person name="Ghazi I.A."/>
            <person name="Yadav M."/>
            <person name="Pandit A."/>
            <person name="Bhargava A."/>
            <person name="Sureshbabu K."/>
            <person name="Batra K."/>
            <person name="Sharma T.R."/>
            <person name="Mohapatra T."/>
            <person name="Singh N.K."/>
            <person name="Messing J."/>
            <person name="Nelson A.B."/>
            <person name="Fuks G."/>
            <person name="Kavchok S."/>
            <person name="Keizer G."/>
            <person name="Linton E."/>
            <person name="Llaca V."/>
            <person name="Song R."/>
            <person name="Tanyolac B."/>
            <person name="Young S."/>
            <person name="Ho-Il K."/>
            <person name="Hahn J.H."/>
            <person name="Sangsakoo G."/>
            <person name="Vanavichit A."/>
            <person name="de Mattos Luiz.A.T."/>
            <person name="Zimmer P.D."/>
            <person name="Malone G."/>
            <person name="Dellagostin O."/>
            <person name="de Oliveira A.C."/>
            <person name="Bevan M."/>
            <person name="Bancroft I."/>
            <person name="Minx P."/>
            <person name="Cordum H."/>
            <person name="Wilson R."/>
            <person name="Cheng Z."/>
            <person name="Jin W."/>
            <person name="Jiang J."/>
            <person name="Leong S.A."/>
            <person name="Iwama H."/>
            <person name="Gojobori T."/>
            <person name="Itoh T."/>
            <person name="Niimura Y."/>
            <person name="Fujii Y."/>
            <person name="Habara T."/>
            <person name="Sakai H."/>
            <person name="Sato Y."/>
            <person name="Wilson G."/>
            <person name="Kumar K."/>
            <person name="McCouch S."/>
            <person name="Juretic N."/>
            <person name="Hoen D."/>
            <person name="Wright S."/>
            <person name="Bruskiewich R."/>
            <person name="Bureau T."/>
            <person name="Miyao A."/>
            <person name="Hirochika H."/>
            <person name="Nishikawa T."/>
            <person name="Kadowaki K."/>
            <person name="Sugiura M."/>
            <person name="Burr B."/>
            <person name="Sasaki T."/>
        </authorList>
    </citation>
    <scope>NUCLEOTIDE SEQUENCE [LARGE SCALE GENOMIC DNA]</scope>
    <source>
        <strain evidence="2">cv. Nipponbare</strain>
    </source>
</reference>
<dbReference type="EMBL" id="AP014965">
    <property type="protein sequence ID" value="BAT08745.1"/>
    <property type="molecule type" value="Genomic_DNA"/>
</dbReference>
<gene>
    <name evidence="1" type="ordered locus">Os09g0491724</name>
    <name evidence="1" type="ORF">OSNPB_090491724</name>
</gene>
<proteinExistence type="predicted"/>
<organism evidence="1 2">
    <name type="scientific">Oryza sativa subsp. japonica</name>
    <name type="common">Rice</name>
    <dbReference type="NCBI Taxonomy" id="39947"/>
    <lineage>
        <taxon>Eukaryota</taxon>
        <taxon>Viridiplantae</taxon>
        <taxon>Streptophyta</taxon>
        <taxon>Embryophyta</taxon>
        <taxon>Tracheophyta</taxon>
        <taxon>Spermatophyta</taxon>
        <taxon>Magnoliopsida</taxon>
        <taxon>Liliopsida</taxon>
        <taxon>Poales</taxon>
        <taxon>Poaceae</taxon>
        <taxon>BOP clade</taxon>
        <taxon>Oryzoideae</taxon>
        <taxon>Oryzeae</taxon>
        <taxon>Oryzinae</taxon>
        <taxon>Oryza</taxon>
        <taxon>Oryza sativa</taxon>
    </lineage>
</organism>